<feature type="domain" description="COQ9 C-terminal" evidence="7">
    <location>
        <begin position="123"/>
        <end position="192"/>
    </location>
</feature>
<dbReference type="Gene3D" id="1.10.357.10">
    <property type="entry name" value="Tetracycline Repressor, domain 2"/>
    <property type="match status" value="1"/>
</dbReference>
<keyword evidence="5" id="KW-0446">Lipid-binding</keyword>
<protein>
    <recommendedName>
        <fullName evidence="7">COQ9 C-terminal domain-containing protein</fullName>
    </recommendedName>
</protein>
<dbReference type="InterPro" id="IPR012762">
    <property type="entry name" value="Ubiq_biosynth_COQ9"/>
</dbReference>
<evidence type="ECO:0000259" key="7">
    <source>
        <dbReference type="Pfam" id="PF08511"/>
    </source>
</evidence>
<evidence type="ECO:0000256" key="6">
    <source>
        <dbReference type="ARBA" id="ARBA00058104"/>
    </source>
</evidence>
<dbReference type="InterPro" id="IPR013718">
    <property type="entry name" value="COQ9_C"/>
</dbReference>
<evidence type="ECO:0000256" key="3">
    <source>
        <dbReference type="ARBA" id="ARBA00022688"/>
    </source>
</evidence>
<dbReference type="Proteomes" id="UP000612349">
    <property type="component" value="Unassembled WGS sequence"/>
</dbReference>
<keyword evidence="9" id="KW-1185">Reference proteome</keyword>
<comment type="pathway">
    <text evidence="1">Cofactor biosynthesis; ubiquinone biosynthesis.</text>
</comment>
<evidence type="ECO:0000256" key="5">
    <source>
        <dbReference type="ARBA" id="ARBA00023121"/>
    </source>
</evidence>
<proteinExistence type="inferred from homology"/>
<comment type="function">
    <text evidence="6">Membrane-associated protein that warps the membrane surface to access and bind aromatic isoprenes with high specificity, including ubiquinone (CoQ) isoprene intermediates and presents them directly to COQ7, therefore facilitating the COQ7-mediated hydroxylase step. Participates in the biosynthesis of coenzyme Q, also named ubiquinone, an essential lipid-soluble electron transporter for aerobic cellular respiration.</text>
</comment>
<dbReference type="PANTHER" id="PTHR21427">
    <property type="entry name" value="UBIQUINONE BIOSYNTHESIS PROTEIN COQ9, MITOCHONDRIAL"/>
    <property type="match status" value="1"/>
</dbReference>
<dbReference type="AlphaFoldDB" id="A0A917DXV2"/>
<evidence type="ECO:0000256" key="2">
    <source>
        <dbReference type="ARBA" id="ARBA00010766"/>
    </source>
</evidence>
<dbReference type="OrthoDB" id="7201143at2"/>
<evidence type="ECO:0000256" key="4">
    <source>
        <dbReference type="ARBA" id="ARBA00022946"/>
    </source>
</evidence>
<evidence type="ECO:0000313" key="8">
    <source>
        <dbReference type="EMBL" id="GGD79201.1"/>
    </source>
</evidence>
<sequence>MSIAADDLTLEELALALAPAVAQAAVFDGWTPLAVAGAAEMEGVDPDIAGLAFKGGAMDMIAAWIDSIDVAMAEAFSDEVLASMGVGQRIRAMLLFRLERMTPDREALRRALAIMAMPQNLKRAAKLGWRSADRMWRLAGDTATDFNHYSKRAILASVYGSTLAVFVDDQSEDFAETHAFLDRRLQDVAKFGKFTARFKRDDVEHFSMMRLLGRLRYPAR</sequence>
<evidence type="ECO:0000313" key="9">
    <source>
        <dbReference type="Proteomes" id="UP000612349"/>
    </source>
</evidence>
<comment type="similarity">
    <text evidence="2">Belongs to the COQ9 family.</text>
</comment>
<dbReference type="EMBL" id="BMIP01000008">
    <property type="protein sequence ID" value="GGD79201.1"/>
    <property type="molecule type" value="Genomic_DNA"/>
</dbReference>
<accession>A0A917DXV2</accession>
<evidence type="ECO:0000256" key="1">
    <source>
        <dbReference type="ARBA" id="ARBA00004749"/>
    </source>
</evidence>
<gene>
    <name evidence="8" type="ORF">GCM10010990_31340</name>
</gene>
<dbReference type="NCBIfam" id="TIGR02396">
    <property type="entry name" value="diverge_rpsU"/>
    <property type="match status" value="1"/>
</dbReference>
<dbReference type="Pfam" id="PF08511">
    <property type="entry name" value="COQ9"/>
    <property type="match status" value="1"/>
</dbReference>
<organism evidence="8 9">
    <name type="scientific">Croceicoccus mobilis</name>
    <dbReference type="NCBI Taxonomy" id="1703339"/>
    <lineage>
        <taxon>Bacteria</taxon>
        <taxon>Pseudomonadati</taxon>
        <taxon>Pseudomonadota</taxon>
        <taxon>Alphaproteobacteria</taxon>
        <taxon>Sphingomonadales</taxon>
        <taxon>Erythrobacteraceae</taxon>
        <taxon>Croceicoccus</taxon>
    </lineage>
</organism>
<dbReference type="PANTHER" id="PTHR21427:SF19">
    <property type="entry name" value="UBIQUINONE BIOSYNTHESIS PROTEIN COQ9, MITOCHONDRIAL"/>
    <property type="match status" value="1"/>
</dbReference>
<keyword evidence="3" id="KW-0831">Ubiquinone biosynthesis</keyword>
<dbReference type="RefSeq" id="WP_066771995.1">
    <property type="nucleotide sequence ID" value="NZ_BMIP01000008.1"/>
</dbReference>
<name>A0A917DXV2_9SPHN</name>
<reference evidence="8" key="2">
    <citation type="submission" date="2020-09" db="EMBL/GenBank/DDBJ databases">
        <authorList>
            <person name="Sun Q."/>
            <person name="Zhou Y."/>
        </authorList>
    </citation>
    <scope>NUCLEOTIDE SEQUENCE</scope>
    <source>
        <strain evidence="8">CGMCC 1.15360</strain>
    </source>
</reference>
<comment type="caution">
    <text evidence="8">The sequence shown here is derived from an EMBL/GenBank/DDBJ whole genome shotgun (WGS) entry which is preliminary data.</text>
</comment>
<dbReference type="GO" id="GO:0006744">
    <property type="term" value="P:ubiquinone biosynthetic process"/>
    <property type="evidence" value="ECO:0007669"/>
    <property type="project" value="UniProtKB-KW"/>
</dbReference>
<keyword evidence="4" id="KW-0809">Transit peptide</keyword>
<reference evidence="8" key="1">
    <citation type="journal article" date="2014" name="Int. J. Syst. Evol. Microbiol.">
        <title>Complete genome sequence of Corynebacterium casei LMG S-19264T (=DSM 44701T), isolated from a smear-ripened cheese.</title>
        <authorList>
            <consortium name="US DOE Joint Genome Institute (JGI-PGF)"/>
            <person name="Walter F."/>
            <person name="Albersmeier A."/>
            <person name="Kalinowski J."/>
            <person name="Ruckert C."/>
        </authorList>
    </citation>
    <scope>NUCLEOTIDE SEQUENCE</scope>
    <source>
        <strain evidence="8">CGMCC 1.15360</strain>
    </source>
</reference>
<dbReference type="GO" id="GO:0008289">
    <property type="term" value="F:lipid binding"/>
    <property type="evidence" value="ECO:0007669"/>
    <property type="project" value="UniProtKB-KW"/>
</dbReference>